<dbReference type="OrthoDB" id="9780430at2"/>
<dbReference type="InterPro" id="IPR039556">
    <property type="entry name" value="ICL/PEPM"/>
</dbReference>
<dbReference type="InterPro" id="IPR015813">
    <property type="entry name" value="Pyrv/PenolPyrv_kinase-like_dom"/>
</dbReference>
<sequence>MSTQNELARRLRELHGQPPLVLPNAWDAGSARAIEAAGATAIATTSAGVAWAAGVDDAGGLNRESAVVVLRAICKAVAVPVTADIEAGYGDVAGTVTDVIEAGVVGINLEDSTGRVLDEPTVHAERIKAARAAAVAAGIELVINARTDTYLFGDKTGTLERAKLYADAGADVLFVPGVVDAATITELVAGSPLPLNVMVGPGAPSVGELAELGVARISVGPAITSAAYALATAAAKEMLTSGTYETLVSR</sequence>
<protein>
    <submittedName>
        <fullName evidence="1">2-methylisocitrate lyase-like PEP mutase family enzyme</fullName>
    </submittedName>
</protein>
<keyword evidence="1" id="KW-0456">Lyase</keyword>
<organism evidence="1 2">
    <name type="scientific">Kribbella kalugense</name>
    <dbReference type="NCBI Taxonomy" id="2512221"/>
    <lineage>
        <taxon>Bacteria</taxon>
        <taxon>Bacillati</taxon>
        <taxon>Actinomycetota</taxon>
        <taxon>Actinomycetes</taxon>
        <taxon>Propionibacteriales</taxon>
        <taxon>Kribbellaceae</taxon>
        <taxon>Kribbella</taxon>
    </lineage>
</organism>
<comment type="caution">
    <text evidence="1">The sequence shown here is derived from an EMBL/GenBank/DDBJ whole genome shotgun (WGS) entry which is preliminary data.</text>
</comment>
<dbReference type="PANTHER" id="PTHR42905">
    <property type="entry name" value="PHOSPHOENOLPYRUVATE CARBOXYLASE"/>
    <property type="match status" value="1"/>
</dbReference>
<accession>A0A4R7ZPF1</accession>
<dbReference type="AlphaFoldDB" id="A0A4R7ZPF1"/>
<dbReference type="PANTHER" id="PTHR42905:SF16">
    <property type="entry name" value="CARBOXYPHOSPHONOENOLPYRUVATE PHOSPHONOMUTASE-LIKE PROTEIN (AFU_ORTHOLOGUE AFUA_5G07230)"/>
    <property type="match status" value="1"/>
</dbReference>
<dbReference type="GO" id="GO:0016829">
    <property type="term" value="F:lyase activity"/>
    <property type="evidence" value="ECO:0007669"/>
    <property type="project" value="UniProtKB-KW"/>
</dbReference>
<dbReference type="RefSeq" id="WP_134120327.1">
    <property type="nucleotide sequence ID" value="NZ_SODF01000002.1"/>
</dbReference>
<dbReference type="CDD" id="cd00377">
    <property type="entry name" value="ICL_PEPM"/>
    <property type="match status" value="1"/>
</dbReference>
<reference evidence="1 2" key="1">
    <citation type="submission" date="2019-03" db="EMBL/GenBank/DDBJ databases">
        <title>Genomic Encyclopedia of Type Strains, Phase III (KMG-III): the genomes of soil and plant-associated and newly described type strains.</title>
        <authorList>
            <person name="Whitman W."/>
        </authorList>
    </citation>
    <scope>NUCLEOTIDE SEQUENCE [LARGE SCALE GENOMIC DNA]</scope>
    <source>
        <strain evidence="1 2">VKM Ac-2570</strain>
    </source>
</reference>
<dbReference type="Pfam" id="PF13714">
    <property type="entry name" value="PEP_mutase"/>
    <property type="match status" value="1"/>
</dbReference>
<dbReference type="Gene3D" id="3.20.20.60">
    <property type="entry name" value="Phosphoenolpyruvate-binding domains"/>
    <property type="match status" value="1"/>
</dbReference>
<proteinExistence type="predicted"/>
<dbReference type="InterPro" id="IPR040442">
    <property type="entry name" value="Pyrv_kinase-like_dom_sf"/>
</dbReference>
<evidence type="ECO:0000313" key="1">
    <source>
        <dbReference type="EMBL" id="TDW17200.1"/>
    </source>
</evidence>
<gene>
    <name evidence="1" type="ORF">EV650_3764</name>
</gene>
<name>A0A4R7ZPF1_9ACTN</name>
<evidence type="ECO:0000313" key="2">
    <source>
        <dbReference type="Proteomes" id="UP000295447"/>
    </source>
</evidence>
<dbReference type="EMBL" id="SODF01000002">
    <property type="protein sequence ID" value="TDW17200.1"/>
    <property type="molecule type" value="Genomic_DNA"/>
</dbReference>
<keyword evidence="2" id="KW-1185">Reference proteome</keyword>
<dbReference type="SUPFAM" id="SSF51621">
    <property type="entry name" value="Phosphoenolpyruvate/pyruvate domain"/>
    <property type="match status" value="1"/>
</dbReference>
<dbReference type="Proteomes" id="UP000295447">
    <property type="component" value="Unassembled WGS sequence"/>
</dbReference>